<dbReference type="Proteomes" id="UP000035682">
    <property type="component" value="Unplaced"/>
</dbReference>
<gene>
    <name evidence="9 11 12" type="ORF">SRAE_X000031400</name>
</gene>
<evidence type="ECO:0000313" key="10">
    <source>
        <dbReference type="Proteomes" id="UP000035682"/>
    </source>
</evidence>
<keyword evidence="10" id="KW-1185">Reference proteome</keyword>
<accession>A0A090LMM0</accession>
<keyword evidence="1" id="KW-0147">Chitin-binding</keyword>
<evidence type="ECO:0000256" key="1">
    <source>
        <dbReference type="ARBA" id="ARBA00022669"/>
    </source>
</evidence>
<dbReference type="SUPFAM" id="SSF57625">
    <property type="entry name" value="Invertebrate chitin-binding proteins"/>
    <property type="match status" value="16"/>
</dbReference>
<evidence type="ECO:0000256" key="7">
    <source>
        <dbReference type="SAM" id="SignalP"/>
    </source>
</evidence>
<dbReference type="GO" id="GO:0008061">
    <property type="term" value="F:chitin binding"/>
    <property type="evidence" value="ECO:0007669"/>
    <property type="project" value="UniProtKB-KW"/>
</dbReference>
<feature type="domain" description="Chitin-binding type-2" evidence="8">
    <location>
        <begin position="771"/>
        <end position="827"/>
    </location>
</feature>
<evidence type="ECO:0000313" key="9">
    <source>
        <dbReference type="EMBL" id="CEF70986.1"/>
    </source>
</evidence>
<dbReference type="PANTHER" id="PTHR23301">
    <property type="entry name" value="CHITIN BINDING PERITROPHIN-A"/>
    <property type="match status" value="1"/>
</dbReference>
<sequence>MRLWGSGITFLISCAILNIAVVSSRDSRNSRDSFDSSEERARRRLATASVPVTLPKSFYRENQERQALKCSQLGDGNYVFGCSERFWTCRGSTGYLMNCPDGLYFNPLRNQCQYIQNVDLCKSDAHRDSLVPQRAVDEFSCLGKKDGFYTKGYCDGNYIRCIDGHLYNHRCPSNLEFDDKLIACVDRKEVQHCRTVRRMSFNSYQKKNKFQCNGKNCQKDNSSEVDCSILPDGTYPPNGLLCKDFFYQCTSGKSTFMKCPKDLLYSTEMQQCDVAENIPECEYVFGSLKIKKTTIKVQKAKPHPVPIQTTINCAGKADGFYTDAPCTPSYHQCSSEYSFSQVCPSGFVFDVPSKSCVTLDKCRKYDMPNQEAMPTFNPTKSPVYSKPTHRPINSTTQTTLPLLDGFCAEKADGTYPLGCSNEYYVCSFEHTYKMKCSGNTVFDVETNTCDIRSYVSACGGKRPESDATTQSTPVVRDPFCDGKSDGSYATGCSNEYYVCNGGFAFKNSCPPGLVYSVEDDACLYKKHVIACGGTQTQKVETTPAPTVPYDPYCEGKSDGYYSEKCSDVFYYCNGGFTNKQTCPIGLFFDVEYEQCDHKEEIAACGGKKSPPTTTTSSPMSDVPVDPFCNGKADGYYANGCSSQYYACTGGYTFKMYCVEGTFFDPVENKCFVKEECPACGGTLPSPTPEQTFDVGVVDTFCNGKEDGYYADKCDTTFYICEGEFGEKQSCPPGLYFDAEFNMCDWKDQITACGGQRTTPEPTVTYAPVVFDNFCVGKADGYYALDCSSEYYGCVGEVAAKMHCPPDLFYDARENECLPRDEASTCGGTKKVYTTMDTSIAADHGVVDTFCADKNDGFYDFQCSSDYYNCFGGFGSRQACPPGTKFDMENKECNFASEIVACGGSPKPKVEQPVYAPIEVNPFCVGKENGYYALECSGKYYSCLEEIAVQMNCPSGLVYDDKYQQCLTPEEAPACGGAGPTEFTPASTMASDVGVVDTYCQGKSDGYYSDECSNWFYNCNSGYGNKVLCPAGLLFDKTTNACEVRKYAVSCGGKPRPKPTIHTMAEQLPNDPFCTGKGNGYYATGCSNMYYGCNNEVTQKMYCPADTFFDDEINKCSFRNEVPACGGTRPSLVAESPSVLLQPSAYCEGKSRGRYADGCQSYFIFCNGKFAERINCPAGLYYDVVNEQCDSRANIPVCGGVSPTKPVSTPRPVIKNVCENKADGIYCRGCARECLKCQSGEAVRFTCPEGLFYDKDSQSCETKENIVECGGKKTTTTLPPVTTTEASPSLDVVQGKPCDVKKWVKPLGQACGTEFFACYNARVIKFICPQNQKFDQNLGRCRMRQHYPICWQSKPKLNDYHEKHNHHEHASHHHEHHHHQDHNKQKKPQYGEQKQSYTKKPHHNVKGGNVSTTTMKPFIKTTDEKEKKYVFDVLNDTKKPFTQEHKTRFCDNVNNGIYHKKCSPYYIVCSASKRNYFSSCPDGQYWSGKSFSCEPKEQMVECFQ</sequence>
<evidence type="ECO:0000313" key="12">
    <source>
        <dbReference type="WormBase" id="SRAE_X000031400"/>
    </source>
</evidence>
<evidence type="ECO:0000259" key="8">
    <source>
        <dbReference type="PROSITE" id="PS50940"/>
    </source>
</evidence>
<feature type="domain" description="Chitin-binding type-2" evidence="8">
    <location>
        <begin position="310"/>
        <end position="364"/>
    </location>
</feature>
<evidence type="ECO:0000256" key="2">
    <source>
        <dbReference type="ARBA" id="ARBA00022729"/>
    </source>
</evidence>
<feature type="domain" description="Chitin-binding type-2" evidence="8">
    <location>
        <begin position="847"/>
        <end position="903"/>
    </location>
</feature>
<evidence type="ECO:0000313" key="11">
    <source>
        <dbReference type="WBParaSite" id="SRAE_X000031400.1"/>
    </source>
</evidence>
<feature type="domain" description="Chitin-binding type-2" evidence="8">
    <location>
        <begin position="625"/>
        <end position="678"/>
    </location>
</feature>
<dbReference type="GeneID" id="36383366"/>
<feature type="domain" description="Chitin-binding type-2" evidence="8">
    <location>
        <begin position="404"/>
        <end position="460"/>
    </location>
</feature>
<dbReference type="eggNOG" id="ENOG502RXTR">
    <property type="taxonomic scope" value="Eukaryota"/>
</dbReference>
<feature type="domain" description="Chitin-binding type-2" evidence="8">
    <location>
        <begin position="477"/>
        <end position="533"/>
    </location>
</feature>
<protein>
    <submittedName>
        <fullName evidence="9 11">Chitin binding domain-containing protein</fullName>
    </submittedName>
</protein>
<feature type="chain" id="PRO_5015031102" evidence="7">
    <location>
        <begin position="25"/>
        <end position="1503"/>
    </location>
</feature>
<dbReference type="Pfam" id="PF01607">
    <property type="entry name" value="CBM_14"/>
    <property type="match status" value="17"/>
</dbReference>
<organism evidence="9">
    <name type="scientific">Strongyloides ratti</name>
    <name type="common">Parasitic roundworm</name>
    <dbReference type="NCBI Taxonomy" id="34506"/>
    <lineage>
        <taxon>Eukaryota</taxon>
        <taxon>Metazoa</taxon>
        <taxon>Ecdysozoa</taxon>
        <taxon>Nematoda</taxon>
        <taxon>Chromadorea</taxon>
        <taxon>Rhabditida</taxon>
        <taxon>Tylenchina</taxon>
        <taxon>Panagrolaimomorpha</taxon>
        <taxon>Strongyloidoidea</taxon>
        <taxon>Strongyloididae</taxon>
        <taxon>Strongyloides</taxon>
    </lineage>
</organism>
<proteinExistence type="predicted"/>
<feature type="signal peptide" evidence="7">
    <location>
        <begin position="1"/>
        <end position="24"/>
    </location>
</feature>
<feature type="domain" description="Chitin-binding type-2" evidence="8">
    <location>
        <begin position="920"/>
        <end position="976"/>
    </location>
</feature>
<dbReference type="WBParaSite" id="SRAE_X000031400.1">
    <property type="protein sequence ID" value="SRAE_X000031400.1"/>
    <property type="gene ID" value="WBGene00265872"/>
</dbReference>
<reference evidence="11" key="2">
    <citation type="submission" date="2020-12" db="UniProtKB">
        <authorList>
            <consortium name="WormBaseParasite"/>
        </authorList>
    </citation>
    <scope>IDENTIFICATION</scope>
</reference>
<dbReference type="InterPro" id="IPR051940">
    <property type="entry name" value="Chitin_bind-dev_reg"/>
</dbReference>
<dbReference type="OMA" id="CYRYFQC"/>
<feature type="domain" description="Chitin-binding type-2" evidence="8">
    <location>
        <begin position="1214"/>
        <end position="1270"/>
    </location>
</feature>
<feature type="domain" description="Chitin-binding type-2" evidence="8">
    <location>
        <begin position="67"/>
        <end position="123"/>
    </location>
</feature>
<feature type="domain" description="Chitin-binding type-2" evidence="8">
    <location>
        <begin position="224"/>
        <end position="283"/>
    </location>
</feature>
<dbReference type="Gene3D" id="3.20.20.80">
    <property type="entry name" value="Glycosidases"/>
    <property type="match status" value="3"/>
</dbReference>
<dbReference type="EMBL" id="LN609530">
    <property type="protein sequence ID" value="CEF70986.1"/>
    <property type="molecule type" value="Genomic_DNA"/>
</dbReference>
<feature type="domain" description="Chitin-binding type-2" evidence="8">
    <location>
        <begin position="1294"/>
        <end position="1351"/>
    </location>
</feature>
<keyword evidence="2 7" id="KW-0732">Signal</keyword>
<feature type="domain" description="Chitin-binding type-2" evidence="8">
    <location>
        <begin position="1446"/>
        <end position="1503"/>
    </location>
</feature>
<feature type="region of interest" description="Disordered" evidence="6">
    <location>
        <begin position="376"/>
        <end position="395"/>
    </location>
</feature>
<dbReference type="OrthoDB" id="5774131at2759"/>
<name>A0A090LMM0_STRRB</name>
<keyword evidence="3" id="KW-0677">Repeat</keyword>
<dbReference type="CTD" id="36383366"/>
<keyword evidence="5" id="KW-0325">Glycoprotein</keyword>
<dbReference type="WormBase" id="SRAE_X000031400">
    <property type="protein sequence ID" value="SRP10421"/>
    <property type="gene ID" value="WBGene00265872"/>
</dbReference>
<keyword evidence="4" id="KW-1015">Disulfide bond</keyword>
<dbReference type="PANTHER" id="PTHR23301:SF0">
    <property type="entry name" value="CHITIN-BINDING TYPE-2 DOMAIN-CONTAINING PROTEIN-RELATED"/>
    <property type="match status" value="1"/>
</dbReference>
<feature type="domain" description="Chitin-binding type-2" evidence="8">
    <location>
        <begin position="1070"/>
        <end position="1126"/>
    </location>
</feature>
<feature type="compositionally biased region" description="Basic residues" evidence="6">
    <location>
        <begin position="1363"/>
        <end position="1386"/>
    </location>
</feature>
<dbReference type="PROSITE" id="PS50940">
    <property type="entry name" value="CHIT_BIND_II"/>
    <property type="match status" value="18"/>
</dbReference>
<evidence type="ECO:0000256" key="5">
    <source>
        <dbReference type="ARBA" id="ARBA00023180"/>
    </source>
</evidence>
<feature type="region of interest" description="Disordered" evidence="6">
    <location>
        <begin position="1363"/>
        <end position="1412"/>
    </location>
</feature>
<evidence type="ECO:0000256" key="6">
    <source>
        <dbReference type="SAM" id="MobiDB-lite"/>
    </source>
</evidence>
<dbReference type="GO" id="GO:0005576">
    <property type="term" value="C:extracellular region"/>
    <property type="evidence" value="ECO:0007669"/>
    <property type="project" value="InterPro"/>
</dbReference>
<feature type="domain" description="Chitin-binding type-2" evidence="8">
    <location>
        <begin position="1143"/>
        <end position="1199"/>
    </location>
</feature>
<feature type="domain" description="Chitin-binding type-2" evidence="8">
    <location>
        <begin position="996"/>
        <end position="1052"/>
    </location>
</feature>
<dbReference type="Gene3D" id="2.170.140.10">
    <property type="entry name" value="Chitin binding domain"/>
    <property type="match status" value="11"/>
</dbReference>
<dbReference type="STRING" id="34506.A0A090LMM0"/>
<dbReference type="InterPro" id="IPR002557">
    <property type="entry name" value="Chitin-bd_dom"/>
</dbReference>
<dbReference type="SMART" id="SM00494">
    <property type="entry name" value="ChtBD2"/>
    <property type="match status" value="18"/>
</dbReference>
<feature type="domain" description="Chitin-binding type-2" evidence="8">
    <location>
        <begin position="138"/>
        <end position="195"/>
    </location>
</feature>
<feature type="domain" description="Chitin-binding type-2" evidence="8">
    <location>
        <begin position="698"/>
        <end position="754"/>
    </location>
</feature>
<feature type="domain" description="Chitin-binding type-2" evidence="8">
    <location>
        <begin position="550"/>
        <end position="606"/>
    </location>
</feature>
<evidence type="ECO:0000256" key="3">
    <source>
        <dbReference type="ARBA" id="ARBA00022737"/>
    </source>
</evidence>
<dbReference type="InterPro" id="IPR036508">
    <property type="entry name" value="Chitin-bd_dom_sf"/>
</dbReference>
<evidence type="ECO:0000256" key="4">
    <source>
        <dbReference type="ARBA" id="ARBA00023157"/>
    </source>
</evidence>
<dbReference type="RefSeq" id="XP_024510182.1">
    <property type="nucleotide sequence ID" value="XM_024644644.1"/>
</dbReference>
<reference evidence="9 10" key="1">
    <citation type="submission" date="2014-09" db="EMBL/GenBank/DDBJ databases">
        <authorList>
            <person name="Martin A.A."/>
        </authorList>
    </citation>
    <scope>NUCLEOTIDE SEQUENCE</scope>
    <source>
        <strain evidence="10">ED321</strain>
        <strain evidence="9">ED321 Heterogonic</strain>
    </source>
</reference>